<gene>
    <name evidence="2" type="ORF">IAB16_04900</name>
</gene>
<reference evidence="2" key="2">
    <citation type="journal article" date="2021" name="PeerJ">
        <title>Extensive microbial diversity within the chicken gut microbiome revealed by metagenomics and culture.</title>
        <authorList>
            <person name="Gilroy R."/>
            <person name="Ravi A."/>
            <person name="Getino M."/>
            <person name="Pursley I."/>
            <person name="Horton D.L."/>
            <person name="Alikhan N.F."/>
            <person name="Baker D."/>
            <person name="Gharbi K."/>
            <person name="Hall N."/>
            <person name="Watson M."/>
            <person name="Adriaenssens E.M."/>
            <person name="Foster-Nyarko E."/>
            <person name="Jarju S."/>
            <person name="Secka A."/>
            <person name="Antonio M."/>
            <person name="Oren A."/>
            <person name="Chaudhuri R.R."/>
            <person name="La Ragione R."/>
            <person name="Hildebrand F."/>
            <person name="Pallen M.J."/>
        </authorList>
    </citation>
    <scope>NUCLEOTIDE SEQUENCE</scope>
    <source>
        <strain evidence="2">517</strain>
    </source>
</reference>
<proteinExistence type="predicted"/>
<dbReference type="Proteomes" id="UP000727857">
    <property type="component" value="Unassembled WGS sequence"/>
</dbReference>
<evidence type="ECO:0000313" key="2">
    <source>
        <dbReference type="EMBL" id="MBO8424335.1"/>
    </source>
</evidence>
<dbReference type="AlphaFoldDB" id="A0A940DGG2"/>
<evidence type="ECO:0000256" key="1">
    <source>
        <dbReference type="SAM" id="Phobius"/>
    </source>
</evidence>
<name>A0A940DGG2_9FIRM</name>
<protein>
    <submittedName>
        <fullName evidence="2">Uncharacterized protein</fullName>
    </submittedName>
</protein>
<keyword evidence="1" id="KW-0472">Membrane</keyword>
<sequence length="489" mass="53134">MGKGIVKIFVGIIIGIVVAVLALGGGLYYLLTMKGTMGKIEESGIGESLSLEFDDEQKEMSILAYAQAVIGAVADLSGKPIGDIEKLIGTHKLSETISDAVGIAPETVRTSSIGDLGKTISANLTVNVMSDKFAISLPEDIPLFSSEEFLSQPISEAFGDLSAYTMDNFVTVVYDEEATAENPASSKLMQKIGKKPLSEVSSDMDAIIQDTTIGEVIEVDEATASPVMKYLKDWRIGDLDKAEELDEHGNPIPGTGGALQNMKISDAVEITDESAPVLRYFRDNETKLDGIDEALKTMTIGDSVEVYEEDVYAEDGVTVLHRKSSNVLIYLKDKKLDELDSAIKEMKISDAVDIYEEDVYDEDGTTLLHPKSHAVMIAIKDLTLDELGEKNALQAKIDTVKLGDVITVTDASEPVLKALKDTELGNLNEKVSTLLLKEVITVTDDSEPILKALKDTKLNEINERIAELTVREIFRDYDTGILSLVDPDT</sequence>
<reference evidence="2" key="1">
    <citation type="submission" date="2020-10" db="EMBL/GenBank/DDBJ databases">
        <authorList>
            <person name="Gilroy R."/>
        </authorList>
    </citation>
    <scope>NUCLEOTIDE SEQUENCE</scope>
    <source>
        <strain evidence="2">517</strain>
    </source>
</reference>
<evidence type="ECO:0000313" key="3">
    <source>
        <dbReference type="Proteomes" id="UP000727857"/>
    </source>
</evidence>
<feature type="non-terminal residue" evidence="2">
    <location>
        <position position="489"/>
    </location>
</feature>
<dbReference type="EMBL" id="JADINF010000125">
    <property type="protein sequence ID" value="MBO8424335.1"/>
    <property type="molecule type" value="Genomic_DNA"/>
</dbReference>
<feature type="transmembrane region" description="Helical" evidence="1">
    <location>
        <begin position="6"/>
        <end position="31"/>
    </location>
</feature>
<organism evidence="2 3">
    <name type="scientific">Candidatus Stercoripulliclostridium pullicola</name>
    <dbReference type="NCBI Taxonomy" id="2840953"/>
    <lineage>
        <taxon>Bacteria</taxon>
        <taxon>Bacillati</taxon>
        <taxon>Bacillota</taxon>
        <taxon>Clostridia</taxon>
        <taxon>Eubacteriales</taxon>
        <taxon>Candidatus Stercoripulliclostridium</taxon>
    </lineage>
</organism>
<comment type="caution">
    <text evidence="2">The sequence shown here is derived from an EMBL/GenBank/DDBJ whole genome shotgun (WGS) entry which is preliminary data.</text>
</comment>
<accession>A0A940DGG2</accession>
<keyword evidence="1" id="KW-0812">Transmembrane</keyword>
<keyword evidence="1" id="KW-1133">Transmembrane helix</keyword>